<dbReference type="PROSITE" id="PS00474">
    <property type="entry name" value="RIBOSOMAL_L3"/>
    <property type="match status" value="1"/>
</dbReference>
<evidence type="ECO:0000256" key="1">
    <source>
        <dbReference type="ARBA" id="ARBA00006540"/>
    </source>
</evidence>
<evidence type="ECO:0000256" key="9">
    <source>
        <dbReference type="RuleBase" id="RU003906"/>
    </source>
</evidence>
<name>A0A7V8T0Q0_9BACT</name>
<keyword evidence="5 7" id="KW-0687">Ribonucleoprotein</keyword>
<organism evidence="10 11">
    <name type="scientific">Candidatus Acidiferrum panamense</name>
    <dbReference type="NCBI Taxonomy" id="2741543"/>
    <lineage>
        <taxon>Bacteria</taxon>
        <taxon>Pseudomonadati</taxon>
        <taxon>Acidobacteriota</taxon>
        <taxon>Terriglobia</taxon>
        <taxon>Candidatus Acidiferrales</taxon>
        <taxon>Candidatus Acidiferrum</taxon>
    </lineage>
</organism>
<dbReference type="GO" id="GO:0006412">
    <property type="term" value="P:translation"/>
    <property type="evidence" value="ECO:0007669"/>
    <property type="project" value="UniProtKB-UniRule"/>
</dbReference>
<dbReference type="InterPro" id="IPR009000">
    <property type="entry name" value="Transl_B-barrel_sf"/>
</dbReference>
<evidence type="ECO:0000256" key="3">
    <source>
        <dbReference type="ARBA" id="ARBA00022884"/>
    </source>
</evidence>
<dbReference type="GO" id="GO:0022625">
    <property type="term" value="C:cytosolic large ribosomal subunit"/>
    <property type="evidence" value="ECO:0007669"/>
    <property type="project" value="TreeGrafter"/>
</dbReference>
<protein>
    <recommendedName>
        <fullName evidence="6 7">Large ribosomal subunit protein uL3</fullName>
    </recommendedName>
</protein>
<comment type="subunit">
    <text evidence="7 9">Part of the 50S ribosomal subunit. Forms a cluster with proteins L14 and L19.</text>
</comment>
<dbReference type="GO" id="GO:0019843">
    <property type="term" value="F:rRNA binding"/>
    <property type="evidence" value="ECO:0007669"/>
    <property type="project" value="UniProtKB-UniRule"/>
</dbReference>
<dbReference type="InterPro" id="IPR019927">
    <property type="entry name" value="Ribosomal_uL3_bac/org-type"/>
</dbReference>
<evidence type="ECO:0000256" key="7">
    <source>
        <dbReference type="HAMAP-Rule" id="MF_01325"/>
    </source>
</evidence>
<dbReference type="Pfam" id="PF00297">
    <property type="entry name" value="Ribosomal_L3"/>
    <property type="match status" value="1"/>
</dbReference>
<dbReference type="SUPFAM" id="SSF50447">
    <property type="entry name" value="Translation proteins"/>
    <property type="match status" value="1"/>
</dbReference>
<dbReference type="AlphaFoldDB" id="A0A7V8T0Q0"/>
<comment type="caution">
    <text evidence="10">The sequence shown here is derived from an EMBL/GenBank/DDBJ whole genome shotgun (WGS) entry which is preliminary data.</text>
</comment>
<keyword evidence="4 7" id="KW-0689">Ribosomal protein</keyword>
<accession>A0A7V8T0Q0</accession>
<comment type="function">
    <text evidence="7 9">One of the primary rRNA binding proteins, it binds directly near the 3'-end of the 23S rRNA, where it nucleates assembly of the 50S subunit.</text>
</comment>
<evidence type="ECO:0000313" key="10">
    <source>
        <dbReference type="EMBL" id="MBA0088937.1"/>
    </source>
</evidence>
<dbReference type="NCBIfam" id="TIGR03625">
    <property type="entry name" value="L3_bact"/>
    <property type="match status" value="1"/>
</dbReference>
<reference evidence="10" key="1">
    <citation type="submission" date="2020-06" db="EMBL/GenBank/DDBJ databases">
        <title>Legume-microbial interactions unlock mineral nutrients during tropical forest succession.</title>
        <authorList>
            <person name="Epihov D.Z."/>
        </authorList>
    </citation>
    <scope>NUCLEOTIDE SEQUENCE [LARGE SCALE GENOMIC DNA]</scope>
    <source>
        <strain evidence="10">Pan2503</strain>
    </source>
</reference>
<dbReference type="Gene3D" id="3.30.160.810">
    <property type="match status" value="1"/>
</dbReference>
<dbReference type="EMBL" id="JACDQQ010002753">
    <property type="protein sequence ID" value="MBA0088937.1"/>
    <property type="molecule type" value="Genomic_DNA"/>
</dbReference>
<dbReference type="GO" id="GO:0003735">
    <property type="term" value="F:structural constituent of ribosome"/>
    <property type="evidence" value="ECO:0007669"/>
    <property type="project" value="UniProtKB-UniRule"/>
</dbReference>
<evidence type="ECO:0000256" key="8">
    <source>
        <dbReference type="RuleBase" id="RU003905"/>
    </source>
</evidence>
<dbReference type="Proteomes" id="UP000567293">
    <property type="component" value="Unassembled WGS sequence"/>
</dbReference>
<evidence type="ECO:0000256" key="6">
    <source>
        <dbReference type="ARBA" id="ARBA00035243"/>
    </source>
</evidence>
<keyword evidence="2 7" id="KW-0699">rRNA-binding</keyword>
<dbReference type="FunFam" id="3.30.160.810:FF:000001">
    <property type="entry name" value="50S ribosomal protein L3"/>
    <property type="match status" value="1"/>
</dbReference>
<dbReference type="FunFam" id="2.40.30.10:FF:000004">
    <property type="entry name" value="50S ribosomal protein L3"/>
    <property type="match status" value="1"/>
</dbReference>
<keyword evidence="11" id="KW-1185">Reference proteome</keyword>
<evidence type="ECO:0000256" key="2">
    <source>
        <dbReference type="ARBA" id="ARBA00022730"/>
    </source>
</evidence>
<dbReference type="HAMAP" id="MF_01325_B">
    <property type="entry name" value="Ribosomal_uL3_B"/>
    <property type="match status" value="1"/>
</dbReference>
<proteinExistence type="inferred from homology"/>
<sequence length="213" mass="22933">MAVNGIIGIKLGMTQVFAEDGSLVGCTVLQAGPCVVVQRRTKDKDGYEAAQLGLVEFVKPQRVNKAMTGHFKKASVAPMKVLQEVRLPESQNETKVGDRVLVENFKAGELVDVSGVSKGKGFQGGVKRWHYAGGDNTHGSMFHRAPGGIGGSSFPSRVWPNQHFPGHMGHERVTAKNLKVVKVDTDENLLLVKGSVPGPSGQYIFIRKAKSAK</sequence>
<keyword evidence="3 7" id="KW-0694">RNA-binding</keyword>
<dbReference type="PANTHER" id="PTHR11229:SF16">
    <property type="entry name" value="LARGE RIBOSOMAL SUBUNIT PROTEIN UL3C"/>
    <property type="match status" value="1"/>
</dbReference>
<dbReference type="InterPro" id="IPR019926">
    <property type="entry name" value="Ribosomal_uL3_CS"/>
</dbReference>
<evidence type="ECO:0000313" key="11">
    <source>
        <dbReference type="Proteomes" id="UP000567293"/>
    </source>
</evidence>
<evidence type="ECO:0000256" key="5">
    <source>
        <dbReference type="ARBA" id="ARBA00023274"/>
    </source>
</evidence>
<dbReference type="PANTHER" id="PTHR11229">
    <property type="entry name" value="50S RIBOSOMAL PROTEIN L3"/>
    <property type="match status" value="1"/>
</dbReference>
<dbReference type="InterPro" id="IPR000597">
    <property type="entry name" value="Ribosomal_uL3"/>
</dbReference>
<evidence type="ECO:0000256" key="4">
    <source>
        <dbReference type="ARBA" id="ARBA00022980"/>
    </source>
</evidence>
<comment type="similarity">
    <text evidence="1 7 8">Belongs to the universal ribosomal protein uL3 family.</text>
</comment>
<gene>
    <name evidence="7 10" type="primary">rplC</name>
    <name evidence="10" type="ORF">HRJ53_28445</name>
</gene>
<dbReference type="Gene3D" id="2.40.30.10">
    <property type="entry name" value="Translation factors"/>
    <property type="match status" value="1"/>
</dbReference>